<dbReference type="PANTHER" id="PTHR46898">
    <property type="entry name" value="SENESCENCE-ASSOCIATED CARBOXYLESTERASE 101"/>
    <property type="match status" value="1"/>
</dbReference>
<feature type="non-terminal residue" evidence="2">
    <location>
        <position position="71"/>
    </location>
</feature>
<dbReference type="InterPro" id="IPR044603">
    <property type="entry name" value="SAG101-like"/>
</dbReference>
<dbReference type="Proteomes" id="UP000233551">
    <property type="component" value="Unassembled WGS sequence"/>
</dbReference>
<dbReference type="EMBL" id="PGOL01025168">
    <property type="protein sequence ID" value="PKI30825.1"/>
    <property type="molecule type" value="Genomic_DNA"/>
</dbReference>
<gene>
    <name evidence="2" type="ORF">CRG98_048784</name>
</gene>
<feature type="domain" description="EDS1 EP" evidence="1">
    <location>
        <begin position="1"/>
        <end position="71"/>
    </location>
</feature>
<dbReference type="AlphaFoldDB" id="A0A2I0HGM5"/>
<accession>A0A2I0HGM5</accession>
<sequence length="71" mass="8288">KKLEKWLKEAKKPDTSLNTRKQNIKLSMTEDSCFWAHVEEATIACEAYNNGDEGNFERLVEFETYVFGLIE</sequence>
<comment type="caution">
    <text evidence="2">The sequence shown here is derived from an EMBL/GenBank/DDBJ whole genome shotgun (WGS) entry which is preliminary data.</text>
</comment>
<protein>
    <recommendedName>
        <fullName evidence="1">EDS1 EP domain-containing protein</fullName>
    </recommendedName>
</protein>
<dbReference type="PANTHER" id="PTHR46898:SF3">
    <property type="entry name" value="FUNGAL LIPASE-LIKE DOMAIN-CONTAINING PROTEIN"/>
    <property type="match status" value="1"/>
</dbReference>
<evidence type="ECO:0000313" key="2">
    <source>
        <dbReference type="EMBL" id="PKI30825.1"/>
    </source>
</evidence>
<name>A0A2I0HGM5_PUNGR</name>
<dbReference type="GO" id="GO:0006952">
    <property type="term" value="P:defense response"/>
    <property type="evidence" value="ECO:0007669"/>
    <property type="project" value="InterPro"/>
</dbReference>
<evidence type="ECO:0000259" key="1">
    <source>
        <dbReference type="Pfam" id="PF18117"/>
    </source>
</evidence>
<evidence type="ECO:0000313" key="3">
    <source>
        <dbReference type="Proteomes" id="UP000233551"/>
    </source>
</evidence>
<proteinExistence type="predicted"/>
<dbReference type="Pfam" id="PF18117">
    <property type="entry name" value="EDS1_EP"/>
    <property type="match status" value="1"/>
</dbReference>
<dbReference type="GO" id="GO:0052689">
    <property type="term" value="F:carboxylic ester hydrolase activity"/>
    <property type="evidence" value="ECO:0007669"/>
    <property type="project" value="InterPro"/>
</dbReference>
<reference evidence="2 3" key="1">
    <citation type="submission" date="2017-11" db="EMBL/GenBank/DDBJ databases">
        <title>De-novo sequencing of pomegranate (Punica granatum L.) genome.</title>
        <authorList>
            <person name="Akparov Z."/>
            <person name="Amiraslanov A."/>
            <person name="Hajiyeva S."/>
            <person name="Abbasov M."/>
            <person name="Kaur K."/>
            <person name="Hamwieh A."/>
            <person name="Solovyev V."/>
            <person name="Salamov A."/>
            <person name="Braich B."/>
            <person name="Kosarev P."/>
            <person name="Mahmoud A."/>
            <person name="Hajiyev E."/>
            <person name="Babayeva S."/>
            <person name="Izzatullayeva V."/>
            <person name="Mammadov A."/>
            <person name="Mammadov A."/>
            <person name="Sharifova S."/>
            <person name="Ojaghi J."/>
            <person name="Eynullazada K."/>
            <person name="Bayramov B."/>
            <person name="Abdulazimova A."/>
            <person name="Shahmuradov I."/>
        </authorList>
    </citation>
    <scope>NUCLEOTIDE SEQUENCE [LARGE SCALE GENOMIC DNA]</scope>
    <source>
        <strain evidence="3">cv. AG2017</strain>
        <tissue evidence="2">Leaf</tissue>
    </source>
</reference>
<organism evidence="2 3">
    <name type="scientific">Punica granatum</name>
    <name type="common">Pomegranate</name>
    <dbReference type="NCBI Taxonomy" id="22663"/>
    <lineage>
        <taxon>Eukaryota</taxon>
        <taxon>Viridiplantae</taxon>
        <taxon>Streptophyta</taxon>
        <taxon>Embryophyta</taxon>
        <taxon>Tracheophyta</taxon>
        <taxon>Spermatophyta</taxon>
        <taxon>Magnoliopsida</taxon>
        <taxon>eudicotyledons</taxon>
        <taxon>Gunneridae</taxon>
        <taxon>Pentapetalae</taxon>
        <taxon>rosids</taxon>
        <taxon>malvids</taxon>
        <taxon>Myrtales</taxon>
        <taxon>Lythraceae</taxon>
        <taxon>Punica</taxon>
    </lineage>
</organism>
<feature type="non-terminal residue" evidence="2">
    <location>
        <position position="1"/>
    </location>
</feature>
<keyword evidence="3" id="KW-1185">Reference proteome</keyword>
<dbReference type="InterPro" id="IPR041266">
    <property type="entry name" value="EDS1_EP"/>
</dbReference>